<comment type="catalytic activity">
    <reaction evidence="1">
        <text>a ribonucleoside 3'-phosphate + H2O = a ribonucleoside + phosphate</text>
        <dbReference type="Rhea" id="RHEA:10144"/>
        <dbReference type="ChEBI" id="CHEBI:13197"/>
        <dbReference type="ChEBI" id="CHEBI:15377"/>
        <dbReference type="ChEBI" id="CHEBI:18254"/>
        <dbReference type="ChEBI" id="CHEBI:43474"/>
        <dbReference type="EC" id="3.1.3.6"/>
    </reaction>
</comment>
<protein>
    <submittedName>
        <fullName evidence="14">Bifunctional metallophosphatase/5'-nucleotidase</fullName>
    </submittedName>
</protein>
<dbReference type="PANTHER" id="PTHR11575:SF6">
    <property type="entry name" value="2',3'-CYCLIC-NUCLEOTIDE 2'-PHOSPHODIESTERASE_3'-NUCLEOTIDASE"/>
    <property type="match status" value="1"/>
</dbReference>
<dbReference type="PROSITE" id="PS00786">
    <property type="entry name" value="5_NUCLEOTIDASE_2"/>
    <property type="match status" value="1"/>
</dbReference>
<evidence type="ECO:0000256" key="7">
    <source>
        <dbReference type="ARBA" id="ARBA00022729"/>
    </source>
</evidence>
<dbReference type="InterPro" id="IPR041827">
    <property type="entry name" value="CpdB_N"/>
</dbReference>
<keyword evidence="10" id="KW-0511">Multifunctional enzyme</keyword>
<evidence type="ECO:0000259" key="13">
    <source>
        <dbReference type="Pfam" id="PF02872"/>
    </source>
</evidence>
<dbReference type="Proteomes" id="UP000448867">
    <property type="component" value="Unassembled WGS sequence"/>
</dbReference>
<name>A0A7X2J3A4_9BACI</name>
<evidence type="ECO:0000256" key="9">
    <source>
        <dbReference type="ARBA" id="ARBA00022801"/>
    </source>
</evidence>
<keyword evidence="8 11" id="KW-0547">Nucleotide-binding</keyword>
<dbReference type="RefSeq" id="WP_154309315.1">
    <property type="nucleotide sequence ID" value="NZ_WKKI01000048.1"/>
</dbReference>
<dbReference type="OrthoDB" id="9775118at2"/>
<comment type="cofactor">
    <cofactor evidence="3">
        <name>a divalent metal cation</name>
        <dbReference type="ChEBI" id="CHEBI:60240"/>
    </cofactor>
</comment>
<dbReference type="AlphaFoldDB" id="A0A7X2J3A4"/>
<evidence type="ECO:0000313" key="14">
    <source>
        <dbReference type="EMBL" id="MRX73858.1"/>
    </source>
</evidence>
<dbReference type="InterPro" id="IPR008334">
    <property type="entry name" value="5'-Nucleotdase_C"/>
</dbReference>
<dbReference type="SUPFAM" id="SSF56300">
    <property type="entry name" value="Metallo-dependent phosphatases"/>
    <property type="match status" value="1"/>
</dbReference>
<dbReference type="GO" id="GO:0009166">
    <property type="term" value="P:nucleotide catabolic process"/>
    <property type="evidence" value="ECO:0007669"/>
    <property type="project" value="InterPro"/>
</dbReference>
<evidence type="ECO:0000256" key="1">
    <source>
        <dbReference type="ARBA" id="ARBA00000527"/>
    </source>
</evidence>
<dbReference type="SUPFAM" id="SSF55816">
    <property type="entry name" value="5'-nucleotidase (syn. UDP-sugar hydrolase), C-terminal domain"/>
    <property type="match status" value="1"/>
</dbReference>
<feature type="domain" description="5'-Nucleotidase C-terminal" evidence="13">
    <location>
        <begin position="328"/>
        <end position="485"/>
    </location>
</feature>
<evidence type="ECO:0000256" key="10">
    <source>
        <dbReference type="ARBA" id="ARBA00023268"/>
    </source>
</evidence>
<dbReference type="CDD" id="cd07410">
    <property type="entry name" value="MPP_CpdB_N"/>
    <property type="match status" value="1"/>
</dbReference>
<keyword evidence="7" id="KW-0732">Signal</keyword>
<keyword evidence="9 11" id="KW-0378">Hydrolase</keyword>
<dbReference type="Pfam" id="PF02872">
    <property type="entry name" value="5_nucleotid_C"/>
    <property type="match status" value="1"/>
</dbReference>
<dbReference type="GO" id="GO:0008254">
    <property type="term" value="F:3'-nucleotidase activity"/>
    <property type="evidence" value="ECO:0007669"/>
    <property type="project" value="UniProtKB-EC"/>
</dbReference>
<dbReference type="GO" id="GO:0046872">
    <property type="term" value="F:metal ion binding"/>
    <property type="evidence" value="ECO:0007669"/>
    <property type="project" value="UniProtKB-KW"/>
</dbReference>
<evidence type="ECO:0000256" key="5">
    <source>
        <dbReference type="ARBA" id="ARBA00006654"/>
    </source>
</evidence>
<dbReference type="InterPro" id="IPR006179">
    <property type="entry name" value="5_nucleotidase/apyrase"/>
</dbReference>
<dbReference type="InterPro" id="IPR036907">
    <property type="entry name" value="5'-Nucleotdase_C_sf"/>
</dbReference>
<dbReference type="PRINTS" id="PR01607">
    <property type="entry name" value="APYRASEFAMLY"/>
</dbReference>
<gene>
    <name evidence="14" type="ORF">GJU40_17075</name>
</gene>
<evidence type="ECO:0000256" key="2">
    <source>
        <dbReference type="ARBA" id="ARBA00001730"/>
    </source>
</evidence>
<dbReference type="Gene3D" id="3.60.21.10">
    <property type="match status" value="1"/>
</dbReference>
<dbReference type="InterPro" id="IPR004843">
    <property type="entry name" value="Calcineurin-like_PHP"/>
</dbReference>
<accession>A0A7X2J3A4</accession>
<dbReference type="InterPro" id="IPR029052">
    <property type="entry name" value="Metallo-depent_PP-like"/>
</dbReference>
<reference evidence="14 15" key="1">
    <citation type="submission" date="2019-11" db="EMBL/GenBank/DDBJ databases">
        <title>Bacillus lacus genome.</title>
        <authorList>
            <person name="Allen C.J."/>
            <person name="Newman J.D."/>
        </authorList>
    </citation>
    <scope>NUCLEOTIDE SEQUENCE [LARGE SCALE GENOMIC DNA]</scope>
    <source>
        <strain evidence="14 15">KCTC 33946</strain>
    </source>
</reference>
<dbReference type="GO" id="GO:0030288">
    <property type="term" value="C:outer membrane-bounded periplasmic space"/>
    <property type="evidence" value="ECO:0007669"/>
    <property type="project" value="TreeGrafter"/>
</dbReference>
<evidence type="ECO:0000256" key="4">
    <source>
        <dbReference type="ARBA" id="ARBA00004196"/>
    </source>
</evidence>
<comment type="caution">
    <text evidence="14">The sequence shown here is derived from an EMBL/GenBank/DDBJ whole genome shotgun (WGS) entry which is preliminary data.</text>
</comment>
<dbReference type="PANTHER" id="PTHR11575">
    <property type="entry name" value="5'-NUCLEOTIDASE-RELATED"/>
    <property type="match status" value="1"/>
</dbReference>
<dbReference type="EMBL" id="WKKI01000048">
    <property type="protein sequence ID" value="MRX73858.1"/>
    <property type="molecule type" value="Genomic_DNA"/>
</dbReference>
<dbReference type="InterPro" id="IPR006146">
    <property type="entry name" value="5'-Nucleotdase_CS"/>
</dbReference>
<comment type="catalytic activity">
    <reaction evidence="2">
        <text>a nucleoside 2',3'-cyclic phosphate + H2O = a nucleoside 3'-phosphate + H(+)</text>
        <dbReference type="Rhea" id="RHEA:19621"/>
        <dbReference type="ChEBI" id="CHEBI:15377"/>
        <dbReference type="ChEBI" id="CHEBI:15378"/>
        <dbReference type="ChEBI" id="CHEBI:66949"/>
        <dbReference type="ChEBI" id="CHEBI:66954"/>
        <dbReference type="EC" id="3.1.4.16"/>
    </reaction>
</comment>
<dbReference type="Pfam" id="PF00149">
    <property type="entry name" value="Metallophos"/>
    <property type="match status" value="1"/>
</dbReference>
<proteinExistence type="inferred from homology"/>
<evidence type="ECO:0000256" key="8">
    <source>
        <dbReference type="ARBA" id="ARBA00022741"/>
    </source>
</evidence>
<keyword evidence="15" id="KW-1185">Reference proteome</keyword>
<feature type="domain" description="Calcineurin-like phosphoesterase" evidence="12">
    <location>
        <begin position="7"/>
        <end position="239"/>
    </location>
</feature>
<comment type="subcellular location">
    <subcellularLocation>
        <location evidence="4">Cell envelope</location>
    </subcellularLocation>
</comment>
<dbReference type="Gene3D" id="3.90.780.10">
    <property type="entry name" value="5'-Nucleotidase, C-terminal domain"/>
    <property type="match status" value="1"/>
</dbReference>
<comment type="similarity">
    <text evidence="5 11">Belongs to the 5'-nucleotidase family.</text>
</comment>
<sequence>MEKKTIHILATSDIHGQVFPHAYHNQQPSQQGLLKAASYIKRKRKEDGTFLLIDNGDLIQGTPLTYHFARKQSHLINPMIIALNYLAYDAAVIGNHEFNYGRELLDRTVDASHFPWLSANIVSEETGRPAFGKPYIVKELEGIKVAVLGVTTHYIPNWEEPAHIKGLSFSDAYETVRSWIAHLKRNETFDVLVVAYHGGFERDLEKGDPTEPLTGENQGYEMCMNLADIDVLITGHQHRQIAEKLNSTAVVQPGNNGKYLADVKLEFIKTGEKWRITKNTPSLVMIGEEHPDEELGNLLLPYEQAAQSWLDKEIGTIDGCMLLSDLFQARLKEHPFVEFVNKVQMEAADTDISLTSLFSSEGGGFSERVTMRDIAANYVYPNTLKVLSISGADMKAALEKSAEYFQLDENRNYQVNSAFTDPKPQHYNYDMWEGISYVLDISKPHGERVVDLSYHEQPVDLNKDYAVVMNNYRAGGGGNYHMFKDSKVLKEIPVDMSELIADYFIRNGRVRASINENWKIIGGHS</sequence>
<dbReference type="GO" id="GO:0000166">
    <property type="term" value="F:nucleotide binding"/>
    <property type="evidence" value="ECO:0007669"/>
    <property type="project" value="UniProtKB-KW"/>
</dbReference>
<organism evidence="14 15">
    <name type="scientific">Metabacillus lacus</name>
    <dbReference type="NCBI Taxonomy" id="1983721"/>
    <lineage>
        <taxon>Bacteria</taxon>
        <taxon>Bacillati</taxon>
        <taxon>Bacillota</taxon>
        <taxon>Bacilli</taxon>
        <taxon>Bacillales</taxon>
        <taxon>Bacillaceae</taxon>
        <taxon>Metabacillus</taxon>
    </lineage>
</organism>
<evidence type="ECO:0000256" key="11">
    <source>
        <dbReference type="RuleBase" id="RU362119"/>
    </source>
</evidence>
<keyword evidence="6" id="KW-0479">Metal-binding</keyword>
<evidence type="ECO:0000256" key="6">
    <source>
        <dbReference type="ARBA" id="ARBA00022723"/>
    </source>
</evidence>
<dbReference type="GO" id="GO:0008663">
    <property type="term" value="F:2',3'-cyclic-nucleotide 2'-phosphodiesterase activity"/>
    <property type="evidence" value="ECO:0007669"/>
    <property type="project" value="UniProtKB-EC"/>
</dbReference>
<evidence type="ECO:0000256" key="3">
    <source>
        <dbReference type="ARBA" id="ARBA00001968"/>
    </source>
</evidence>
<evidence type="ECO:0000313" key="15">
    <source>
        <dbReference type="Proteomes" id="UP000448867"/>
    </source>
</evidence>
<evidence type="ECO:0000259" key="12">
    <source>
        <dbReference type="Pfam" id="PF00149"/>
    </source>
</evidence>